<dbReference type="GO" id="GO:0030514">
    <property type="term" value="P:negative regulation of BMP signaling pathway"/>
    <property type="evidence" value="ECO:0007669"/>
    <property type="project" value="TreeGrafter"/>
</dbReference>
<dbReference type="OrthoDB" id="2133778at2759"/>
<dbReference type="STRING" id="75743.A0A401PXT8"/>
<dbReference type="AlphaFoldDB" id="A0A401PXT8"/>
<feature type="transmembrane region" description="Helical" evidence="1">
    <location>
        <begin position="239"/>
        <end position="257"/>
    </location>
</feature>
<feature type="transmembrane region" description="Helical" evidence="1">
    <location>
        <begin position="294"/>
        <end position="325"/>
    </location>
</feature>
<accession>A0A401PXT8</accession>
<dbReference type="Proteomes" id="UP000288216">
    <property type="component" value="Unassembled WGS sequence"/>
</dbReference>
<evidence type="ECO:0000313" key="2">
    <source>
        <dbReference type="EMBL" id="GCB77920.1"/>
    </source>
</evidence>
<organism evidence="2 3">
    <name type="scientific">Scyliorhinus torazame</name>
    <name type="common">Cloudy catshark</name>
    <name type="synonym">Catulus torazame</name>
    <dbReference type="NCBI Taxonomy" id="75743"/>
    <lineage>
        <taxon>Eukaryota</taxon>
        <taxon>Metazoa</taxon>
        <taxon>Chordata</taxon>
        <taxon>Craniata</taxon>
        <taxon>Vertebrata</taxon>
        <taxon>Chondrichthyes</taxon>
        <taxon>Elasmobranchii</taxon>
        <taxon>Galeomorphii</taxon>
        <taxon>Galeoidea</taxon>
        <taxon>Carcharhiniformes</taxon>
        <taxon>Scyliorhinidae</taxon>
        <taxon>Scyliorhinus</taxon>
    </lineage>
</organism>
<reference evidence="2 3" key="1">
    <citation type="journal article" date="2018" name="Nat. Ecol. Evol.">
        <title>Shark genomes provide insights into elasmobranch evolution and the origin of vertebrates.</title>
        <authorList>
            <person name="Hara Y"/>
            <person name="Yamaguchi K"/>
            <person name="Onimaru K"/>
            <person name="Kadota M"/>
            <person name="Koyanagi M"/>
            <person name="Keeley SD"/>
            <person name="Tatsumi K"/>
            <person name="Tanaka K"/>
            <person name="Motone F"/>
            <person name="Kageyama Y"/>
            <person name="Nozu R"/>
            <person name="Adachi N"/>
            <person name="Nishimura O"/>
            <person name="Nakagawa R"/>
            <person name="Tanegashima C"/>
            <person name="Kiyatake I"/>
            <person name="Matsumoto R"/>
            <person name="Murakumo K"/>
            <person name="Nishida K"/>
            <person name="Terakita A"/>
            <person name="Kuratani S"/>
            <person name="Sato K"/>
            <person name="Hyodo S Kuraku.S."/>
        </authorList>
    </citation>
    <scope>NUCLEOTIDE SEQUENCE [LARGE SCALE GENOMIC DNA]</scope>
</reference>
<keyword evidence="3" id="KW-1185">Reference proteome</keyword>
<keyword evidence="1" id="KW-0812">Transmembrane</keyword>
<evidence type="ECO:0000256" key="1">
    <source>
        <dbReference type="SAM" id="Phobius"/>
    </source>
</evidence>
<dbReference type="PANTHER" id="PTHR22829">
    <property type="entry name" value="DEP DOMAIN PROTEIN"/>
    <property type="match status" value="1"/>
</dbReference>
<feature type="transmembrane region" description="Helical" evidence="1">
    <location>
        <begin position="20"/>
        <end position="41"/>
    </location>
</feature>
<keyword evidence="1" id="KW-0472">Membrane</keyword>
<evidence type="ECO:0000313" key="3">
    <source>
        <dbReference type="Proteomes" id="UP000288216"/>
    </source>
</evidence>
<dbReference type="InterPro" id="IPR051832">
    <property type="entry name" value="mTOR-Rac_regulators"/>
</dbReference>
<dbReference type="PANTHER" id="PTHR22829:SF5">
    <property type="entry name" value="INTEGRAL MEMBRANE PROTEIN GPR155"/>
    <property type="match status" value="1"/>
</dbReference>
<feature type="transmembrane region" description="Helical" evidence="1">
    <location>
        <begin position="92"/>
        <end position="115"/>
    </location>
</feature>
<gene>
    <name evidence="2" type="ORF">scyTo_0015733</name>
</gene>
<proteinExistence type="predicted"/>
<feature type="transmembrane region" description="Helical" evidence="1">
    <location>
        <begin position="198"/>
        <end position="219"/>
    </location>
</feature>
<feature type="transmembrane region" description="Helical" evidence="1">
    <location>
        <begin position="269"/>
        <end position="288"/>
    </location>
</feature>
<feature type="transmembrane region" description="Helical" evidence="1">
    <location>
        <begin position="166"/>
        <end position="186"/>
    </location>
</feature>
<feature type="transmembrane region" description="Helical" evidence="1">
    <location>
        <begin position="62"/>
        <end position="86"/>
    </location>
</feature>
<dbReference type="EMBL" id="BFAA01009071">
    <property type="protein sequence ID" value="GCB77920.1"/>
    <property type="molecule type" value="Genomic_DNA"/>
</dbReference>
<feature type="transmembrane region" description="Helical" evidence="1">
    <location>
        <begin position="127"/>
        <end position="146"/>
    </location>
</feature>
<comment type="caution">
    <text evidence="2">The sequence shown here is derived from an EMBL/GenBank/DDBJ whole genome shotgun (WGS) entry which is preliminary data.</text>
</comment>
<name>A0A401PXT8_SCYTO</name>
<sequence>MVLCVSVEALYRDTFPEYLQYIYLVAPISLMLLNPIGFIFCEIQKWRENINTQQSKLKTVALVLLQVFKNPIVFMVIVGICGNFIFEQKIPVIIGEFLDGLASSFSGSALFYLGLTMVGQIKKLKKNSFVAIILLITAKLLVLPLISREMVELLDNGSTEANYTSLSNYAFLYGVFPTAPSVAIYASQYNMEIEIVTSGMVINTFVSAPIMYLSAWLLTIPSMHTHVLQSEIRNISFDISIVTLIFLVWSVAVMLLSKKFKQLPHLLSVNLLLAQTMVCLGMIMWYIITKQNNLLGQVLVFIVLYSSLYSTYVWTGLIALSLLLLEKNAFKQRGFFIVAGWG</sequence>
<keyword evidence="1" id="KW-1133">Transmembrane helix</keyword>
<protein>
    <submittedName>
        <fullName evidence="2">Uncharacterized protein</fullName>
    </submittedName>
</protein>